<dbReference type="SUPFAM" id="SSF55486">
    <property type="entry name" value="Metalloproteases ('zincins'), catalytic domain"/>
    <property type="match status" value="1"/>
</dbReference>
<dbReference type="Pfam" id="PF00413">
    <property type="entry name" value="Peptidase_M10"/>
    <property type="match status" value="1"/>
</dbReference>
<dbReference type="OrthoDB" id="2476441at2"/>
<name>G2ZAD8_LISIP</name>
<evidence type="ECO:0000313" key="8">
    <source>
        <dbReference type="Proteomes" id="UP000001286"/>
    </source>
</evidence>
<dbReference type="InterPro" id="IPR024079">
    <property type="entry name" value="MetalloPept_cat_dom_sf"/>
</dbReference>
<dbReference type="GO" id="GO:0031012">
    <property type="term" value="C:extracellular matrix"/>
    <property type="evidence" value="ECO:0007669"/>
    <property type="project" value="InterPro"/>
</dbReference>
<evidence type="ECO:0000313" key="7">
    <source>
        <dbReference type="EMBL" id="CBW86116.1"/>
    </source>
</evidence>
<reference evidence="7 8" key="1">
    <citation type="journal article" date="2011" name="J. Bacteriol.">
        <title>Complete genome sequence of the animal pathogen Listeria ivanovii, which provides insights into host specificities and evolution of the genus Listeria.</title>
        <authorList>
            <person name="Buchrieser C."/>
            <person name="Rusniok C."/>
            <person name="Garrido P."/>
            <person name="Hain T."/>
            <person name="Scortti M."/>
            <person name="Lampidis R."/>
            <person name="Karst U."/>
            <person name="Chakraborty T."/>
            <person name="Cossart P."/>
            <person name="Kreft J."/>
            <person name="Vazquez-Boland J.A."/>
            <person name="Goebel W."/>
            <person name="Glaser P."/>
        </authorList>
    </citation>
    <scope>NUCLEOTIDE SEQUENCE [LARGE SCALE GENOMIC DNA]</scope>
    <source>
        <strain evidence="8">ATCC BAA-678 / PAM 55</strain>
    </source>
</reference>
<evidence type="ECO:0000256" key="3">
    <source>
        <dbReference type="ARBA" id="ARBA00022801"/>
    </source>
</evidence>
<dbReference type="AlphaFoldDB" id="G2ZAD8"/>
<evidence type="ECO:0000256" key="2">
    <source>
        <dbReference type="ARBA" id="ARBA00022723"/>
    </source>
</evidence>
<dbReference type="Proteomes" id="UP000001286">
    <property type="component" value="Chromosome"/>
</dbReference>
<sequence>MKQNKQRIKLITVITIALCFSLIGLGNVHAAVLKNGAAFSFKLSDTKGKFNNGATISSHKKAFDTAFSKINATSSKINLVRSGNSQIIRTRSTNRTDEWYGRMQGDSKGSILTINKYTTSRDKFTQANYNKTALHEMGHAFGMKHQRDNRSSSVMKSGKYSYNDYTTLDKNSLKYKYGK</sequence>
<dbReference type="GO" id="GO:0006508">
    <property type="term" value="P:proteolysis"/>
    <property type="evidence" value="ECO:0007669"/>
    <property type="project" value="UniProtKB-KW"/>
</dbReference>
<dbReference type="InterPro" id="IPR001818">
    <property type="entry name" value="Pept_M10_metallopeptidase"/>
</dbReference>
<dbReference type="EMBL" id="FR687253">
    <property type="protein sequence ID" value="CBW86116.1"/>
    <property type="molecule type" value="Genomic_DNA"/>
</dbReference>
<evidence type="ECO:0000259" key="6">
    <source>
        <dbReference type="Pfam" id="PF00413"/>
    </source>
</evidence>
<gene>
    <name evidence="7" type="ordered locus">LIV_1629</name>
</gene>
<keyword evidence="2" id="KW-0479">Metal-binding</keyword>
<evidence type="ECO:0000256" key="5">
    <source>
        <dbReference type="SAM" id="SignalP"/>
    </source>
</evidence>
<feature type="signal peptide" evidence="5">
    <location>
        <begin position="1"/>
        <end position="30"/>
    </location>
</feature>
<proteinExistence type="predicted"/>
<keyword evidence="1" id="KW-0645">Protease</keyword>
<organism evidence="7 8">
    <name type="scientific">Listeria ivanovii (strain ATCC BAA-678 / PAM 55)</name>
    <dbReference type="NCBI Taxonomy" id="881621"/>
    <lineage>
        <taxon>Bacteria</taxon>
        <taxon>Bacillati</taxon>
        <taxon>Bacillota</taxon>
        <taxon>Bacilli</taxon>
        <taxon>Bacillales</taxon>
        <taxon>Listeriaceae</taxon>
        <taxon>Listeria</taxon>
    </lineage>
</organism>
<dbReference type="GeneID" id="57076610"/>
<dbReference type="Gene3D" id="3.40.390.10">
    <property type="entry name" value="Collagenase (Catalytic Domain)"/>
    <property type="match status" value="1"/>
</dbReference>
<protein>
    <recommendedName>
        <fullName evidence="6">Peptidase M10 metallopeptidase domain-containing protein</fullName>
    </recommendedName>
</protein>
<dbReference type="HOGENOM" id="CLU_1501734_0_0_9"/>
<dbReference type="RefSeq" id="WP_014093015.1">
    <property type="nucleotide sequence ID" value="NC_016011.1"/>
</dbReference>
<keyword evidence="4" id="KW-0862">Zinc</keyword>
<dbReference type="GO" id="GO:0004222">
    <property type="term" value="F:metalloendopeptidase activity"/>
    <property type="evidence" value="ECO:0007669"/>
    <property type="project" value="InterPro"/>
</dbReference>
<keyword evidence="5" id="KW-0732">Signal</keyword>
<feature type="chain" id="PRO_5003441518" description="Peptidase M10 metallopeptidase domain-containing protein" evidence="5">
    <location>
        <begin position="31"/>
        <end position="179"/>
    </location>
</feature>
<dbReference type="GO" id="GO:0008270">
    <property type="term" value="F:zinc ion binding"/>
    <property type="evidence" value="ECO:0007669"/>
    <property type="project" value="InterPro"/>
</dbReference>
<dbReference type="KEGG" id="liv:LIV_1629"/>
<accession>G2ZAD8</accession>
<evidence type="ECO:0000256" key="4">
    <source>
        <dbReference type="ARBA" id="ARBA00022833"/>
    </source>
</evidence>
<keyword evidence="3" id="KW-0378">Hydrolase</keyword>
<feature type="domain" description="Peptidase M10 metallopeptidase" evidence="6">
    <location>
        <begin position="115"/>
        <end position="157"/>
    </location>
</feature>
<evidence type="ECO:0000256" key="1">
    <source>
        <dbReference type="ARBA" id="ARBA00022670"/>
    </source>
</evidence>